<proteinExistence type="predicted"/>
<dbReference type="Proteomes" id="UP000886998">
    <property type="component" value="Unassembled WGS sequence"/>
</dbReference>
<comment type="caution">
    <text evidence="1">The sequence shown here is derived from an EMBL/GenBank/DDBJ whole genome shotgun (WGS) entry which is preliminary data.</text>
</comment>
<sequence>MLDLKTYNGLRIVFHFEAAKGPKHVSSNDRPSSFITSFTGAPVKIPFRVDCLPMDRFIFSNDSLKAVRRRSLIIGNGNMKNEKLQAIGKGEL</sequence>
<dbReference type="EMBL" id="BMAV01007832">
    <property type="protein sequence ID" value="GFY50972.1"/>
    <property type="molecule type" value="Genomic_DNA"/>
</dbReference>
<evidence type="ECO:0000313" key="1">
    <source>
        <dbReference type="EMBL" id="GFY50972.1"/>
    </source>
</evidence>
<name>A0A8X7C222_9ARAC</name>
<gene>
    <name evidence="1" type="ORF">TNIN_332171</name>
</gene>
<organism evidence="1 2">
    <name type="scientific">Trichonephila inaurata madagascariensis</name>
    <dbReference type="NCBI Taxonomy" id="2747483"/>
    <lineage>
        <taxon>Eukaryota</taxon>
        <taxon>Metazoa</taxon>
        <taxon>Ecdysozoa</taxon>
        <taxon>Arthropoda</taxon>
        <taxon>Chelicerata</taxon>
        <taxon>Arachnida</taxon>
        <taxon>Araneae</taxon>
        <taxon>Araneomorphae</taxon>
        <taxon>Entelegynae</taxon>
        <taxon>Araneoidea</taxon>
        <taxon>Nephilidae</taxon>
        <taxon>Trichonephila</taxon>
        <taxon>Trichonephila inaurata</taxon>
    </lineage>
</organism>
<dbReference type="AlphaFoldDB" id="A0A8X7C222"/>
<evidence type="ECO:0000313" key="2">
    <source>
        <dbReference type="Proteomes" id="UP000886998"/>
    </source>
</evidence>
<reference evidence="1" key="1">
    <citation type="submission" date="2020-08" db="EMBL/GenBank/DDBJ databases">
        <title>Multicomponent nature underlies the extraordinary mechanical properties of spider dragline silk.</title>
        <authorList>
            <person name="Kono N."/>
            <person name="Nakamura H."/>
            <person name="Mori M."/>
            <person name="Yoshida Y."/>
            <person name="Ohtoshi R."/>
            <person name="Malay A.D."/>
            <person name="Moran D.A.P."/>
            <person name="Tomita M."/>
            <person name="Numata K."/>
            <person name="Arakawa K."/>
        </authorList>
    </citation>
    <scope>NUCLEOTIDE SEQUENCE</scope>
</reference>
<protein>
    <submittedName>
        <fullName evidence="1">Uncharacterized protein</fullName>
    </submittedName>
</protein>
<keyword evidence="2" id="KW-1185">Reference proteome</keyword>
<accession>A0A8X7C222</accession>